<reference evidence="2" key="1">
    <citation type="submission" date="2022-11" db="UniProtKB">
        <authorList>
            <consortium name="WormBaseParasite"/>
        </authorList>
    </citation>
    <scope>IDENTIFICATION</scope>
</reference>
<keyword evidence="1" id="KW-1185">Reference proteome</keyword>
<evidence type="ECO:0000313" key="2">
    <source>
        <dbReference type="WBParaSite" id="nRc.2.0.1.t17771-RA"/>
    </source>
</evidence>
<sequence length="82" mass="9391">MVFPVQNPILRGWKIAFSAIVSRDNTRRPLRVFRANPAPDRVPVIPPVANYYLASWNKSKAELAKNPMNESDSEVYLQSDYL</sequence>
<accession>A0A915IVD1</accession>
<protein>
    <submittedName>
        <fullName evidence="2">Uncharacterized protein</fullName>
    </submittedName>
</protein>
<dbReference type="WBParaSite" id="nRc.2.0.1.t17771-RA">
    <property type="protein sequence ID" value="nRc.2.0.1.t17771-RA"/>
    <property type="gene ID" value="nRc.2.0.1.g17771"/>
</dbReference>
<name>A0A915IVD1_ROMCU</name>
<dbReference type="Proteomes" id="UP000887565">
    <property type="component" value="Unplaced"/>
</dbReference>
<dbReference type="AlphaFoldDB" id="A0A915IVD1"/>
<organism evidence="1 2">
    <name type="scientific">Romanomermis culicivorax</name>
    <name type="common">Nematode worm</name>
    <dbReference type="NCBI Taxonomy" id="13658"/>
    <lineage>
        <taxon>Eukaryota</taxon>
        <taxon>Metazoa</taxon>
        <taxon>Ecdysozoa</taxon>
        <taxon>Nematoda</taxon>
        <taxon>Enoplea</taxon>
        <taxon>Dorylaimia</taxon>
        <taxon>Mermithida</taxon>
        <taxon>Mermithoidea</taxon>
        <taxon>Mermithidae</taxon>
        <taxon>Romanomermis</taxon>
    </lineage>
</organism>
<proteinExistence type="predicted"/>
<evidence type="ECO:0000313" key="1">
    <source>
        <dbReference type="Proteomes" id="UP000887565"/>
    </source>
</evidence>